<feature type="chain" id="PRO_5008587657" description="Phosphatidylinositol-specific phospholipase C X domain-containing protein" evidence="1">
    <location>
        <begin position="21"/>
        <end position="445"/>
    </location>
</feature>
<dbReference type="GO" id="GO:0006629">
    <property type="term" value="P:lipid metabolic process"/>
    <property type="evidence" value="ECO:0007669"/>
    <property type="project" value="InterPro"/>
</dbReference>
<dbReference type="Gene3D" id="3.20.20.190">
    <property type="entry name" value="Phosphatidylinositol (PI) phosphodiesterase"/>
    <property type="match status" value="1"/>
</dbReference>
<dbReference type="PROSITE" id="PS50007">
    <property type="entry name" value="PIPLC_X_DOMAIN"/>
    <property type="match status" value="1"/>
</dbReference>
<dbReference type="SUPFAM" id="SSF51695">
    <property type="entry name" value="PLC-like phosphodiesterases"/>
    <property type="match status" value="1"/>
</dbReference>
<dbReference type="InterPro" id="IPR051057">
    <property type="entry name" value="PI-PLC_domain"/>
</dbReference>
<dbReference type="PANTHER" id="PTHR13593:SF103">
    <property type="entry name" value="RE10370P"/>
    <property type="match status" value="1"/>
</dbReference>
<reference evidence="2" key="1">
    <citation type="submission" date="2015-11" db="EMBL/GenBank/DDBJ databases">
        <title>De novo transcriptome assembly of four potential Pierce s Disease insect vectors from Arizona vineyards.</title>
        <authorList>
            <person name="Tassone E.E."/>
        </authorList>
    </citation>
    <scope>NUCLEOTIDE SEQUENCE</scope>
</reference>
<feature type="signal peptide" evidence="1">
    <location>
        <begin position="1"/>
        <end position="20"/>
    </location>
</feature>
<dbReference type="PANTHER" id="PTHR13593">
    <property type="match status" value="1"/>
</dbReference>
<proteinExistence type="predicted"/>
<dbReference type="EMBL" id="GEBQ01013281">
    <property type="protein sequence ID" value="JAT26696.1"/>
    <property type="molecule type" value="Transcribed_RNA"/>
</dbReference>
<evidence type="ECO:0000313" key="2">
    <source>
        <dbReference type="EMBL" id="JAT26696.1"/>
    </source>
</evidence>
<evidence type="ECO:0000256" key="1">
    <source>
        <dbReference type="SAM" id="SignalP"/>
    </source>
</evidence>
<sequence length="445" mass="51161">MEPVIAVVCCLVLSTGLVDGQSLEMEPIWLTVSSLYRTPIQGAALIDREIQLNWVEGVEEVALFTSDPTFNQTPVVRIKTEDYPEGMYQSSYSLARPTLVGGWELDHPGPQESGDHCLNFWIGSYRNDTLEQVECLKIRPTWMSDNRLSIGGLSLTSLVWPGTHNSGCYRRGDTLSQRDTLARFVLTQDQDVWSQLVYGVRYIDLRVGFYPPKRWNSSEQIRHESSLWINHDLIKVRPLVPVLREVRQFLEKAEGEIVLLDLHRFPVGFSGRHPRHNRLVELLERELREVAVEYRGGWPSLDTLWQNDPRGRVIITYGDNEVVKKHSWLWPPVRQQWGNQQTVTGLEEFLECCMNDTELRDSRRGLWAAMAQLTPGQMDLLFNPKASLRTMANTVNSKLTGWLRDRWWQQANIVTSDFFLGNNVVDVAIAASMEKGNAFKRYELM</sequence>
<accession>A0A1B6LSQ0</accession>
<dbReference type="InterPro" id="IPR017946">
    <property type="entry name" value="PLC-like_Pdiesterase_TIM-brl"/>
</dbReference>
<gene>
    <name evidence="2" type="ORF">g.25120</name>
</gene>
<protein>
    <recommendedName>
        <fullName evidence="3">Phosphatidylinositol-specific phospholipase C X domain-containing protein</fullName>
    </recommendedName>
</protein>
<evidence type="ECO:0008006" key="3">
    <source>
        <dbReference type="Google" id="ProtNLM"/>
    </source>
</evidence>
<keyword evidence="1" id="KW-0732">Signal</keyword>
<dbReference type="AlphaFoldDB" id="A0A1B6LSQ0"/>
<name>A0A1B6LSQ0_9HEMI</name>
<organism evidence="2">
    <name type="scientific">Graphocephala atropunctata</name>
    <dbReference type="NCBI Taxonomy" id="36148"/>
    <lineage>
        <taxon>Eukaryota</taxon>
        <taxon>Metazoa</taxon>
        <taxon>Ecdysozoa</taxon>
        <taxon>Arthropoda</taxon>
        <taxon>Hexapoda</taxon>
        <taxon>Insecta</taxon>
        <taxon>Pterygota</taxon>
        <taxon>Neoptera</taxon>
        <taxon>Paraneoptera</taxon>
        <taxon>Hemiptera</taxon>
        <taxon>Auchenorrhyncha</taxon>
        <taxon>Membracoidea</taxon>
        <taxon>Cicadellidae</taxon>
        <taxon>Cicadellinae</taxon>
        <taxon>Cicadellini</taxon>
        <taxon>Graphocephala</taxon>
    </lineage>
</organism>
<dbReference type="GO" id="GO:0008081">
    <property type="term" value="F:phosphoric diester hydrolase activity"/>
    <property type="evidence" value="ECO:0007669"/>
    <property type="project" value="InterPro"/>
</dbReference>